<accession>A0A930V2F8</accession>
<evidence type="ECO:0000256" key="1">
    <source>
        <dbReference type="PROSITE-ProRule" id="PRU00110"/>
    </source>
</evidence>
<protein>
    <submittedName>
        <fullName evidence="3">Hpt domain-containing protein</fullName>
    </submittedName>
</protein>
<proteinExistence type="predicted"/>
<dbReference type="GO" id="GO:0000160">
    <property type="term" value="P:phosphorelay signal transduction system"/>
    <property type="evidence" value="ECO:0007669"/>
    <property type="project" value="InterPro"/>
</dbReference>
<comment type="caution">
    <text evidence="3">The sequence shown here is derived from an EMBL/GenBank/DDBJ whole genome shotgun (WGS) entry which is preliminary data.</text>
</comment>
<reference evidence="3" key="1">
    <citation type="submission" date="2020-11" db="EMBL/GenBank/DDBJ databases">
        <title>Nocardioides sp. CBS4Y-1, whole genome shotgun sequence.</title>
        <authorList>
            <person name="Tuo L."/>
        </authorList>
    </citation>
    <scope>NUCLEOTIDE SEQUENCE</scope>
    <source>
        <strain evidence="3">CBS4Y-1</strain>
    </source>
</reference>
<dbReference type="SUPFAM" id="SSF47226">
    <property type="entry name" value="Histidine-containing phosphotransfer domain, HPT domain"/>
    <property type="match status" value="1"/>
</dbReference>
<name>A0A930V2F8_9ACTN</name>
<organism evidence="3 4">
    <name type="scientific">Nocardioides acrostichi</name>
    <dbReference type="NCBI Taxonomy" id="2784339"/>
    <lineage>
        <taxon>Bacteria</taxon>
        <taxon>Bacillati</taxon>
        <taxon>Actinomycetota</taxon>
        <taxon>Actinomycetes</taxon>
        <taxon>Propionibacteriales</taxon>
        <taxon>Nocardioidaceae</taxon>
        <taxon>Nocardioides</taxon>
    </lineage>
</organism>
<keyword evidence="1" id="KW-0597">Phosphoprotein</keyword>
<evidence type="ECO:0000313" key="3">
    <source>
        <dbReference type="EMBL" id="MBF4163435.1"/>
    </source>
</evidence>
<feature type="domain" description="HPt" evidence="2">
    <location>
        <begin position="23"/>
        <end position="116"/>
    </location>
</feature>
<gene>
    <name evidence="3" type="ORF">ISG29_17225</name>
</gene>
<sequence>MPTDPTMLDIERLDELRDLDPGNTIYLDRAIANFESNSVTLFAELEAVVATGVTDDVVRVAHRLAGAALNLGVADAGALLRDVEARAGSGDLDVASALLPQVSAALERGRVALAAYQAAYQA</sequence>
<evidence type="ECO:0000259" key="2">
    <source>
        <dbReference type="PROSITE" id="PS50894"/>
    </source>
</evidence>
<dbReference type="Pfam" id="PF01627">
    <property type="entry name" value="Hpt"/>
    <property type="match status" value="1"/>
</dbReference>
<dbReference type="Proteomes" id="UP000656804">
    <property type="component" value="Unassembled WGS sequence"/>
</dbReference>
<evidence type="ECO:0000313" key="4">
    <source>
        <dbReference type="Proteomes" id="UP000656804"/>
    </source>
</evidence>
<dbReference type="InterPro" id="IPR008207">
    <property type="entry name" value="Sig_transdc_His_kin_Hpt_dom"/>
</dbReference>
<keyword evidence="4" id="KW-1185">Reference proteome</keyword>
<dbReference type="RefSeq" id="WP_194504692.1">
    <property type="nucleotide sequence ID" value="NZ_JADIVZ010000011.1"/>
</dbReference>
<dbReference type="AlphaFoldDB" id="A0A930V2F8"/>
<dbReference type="InterPro" id="IPR036641">
    <property type="entry name" value="HPT_dom_sf"/>
</dbReference>
<dbReference type="Gene3D" id="1.20.120.160">
    <property type="entry name" value="HPT domain"/>
    <property type="match status" value="1"/>
</dbReference>
<dbReference type="PROSITE" id="PS50894">
    <property type="entry name" value="HPT"/>
    <property type="match status" value="1"/>
</dbReference>
<feature type="modified residue" description="Phosphohistidine" evidence="1">
    <location>
        <position position="62"/>
    </location>
</feature>
<dbReference type="EMBL" id="JADIVZ010000011">
    <property type="protein sequence ID" value="MBF4163435.1"/>
    <property type="molecule type" value="Genomic_DNA"/>
</dbReference>